<evidence type="ECO:0000256" key="8">
    <source>
        <dbReference type="ARBA" id="ARBA00023242"/>
    </source>
</evidence>
<keyword evidence="5" id="KW-0805">Transcription regulation</keyword>
<keyword evidence="3" id="KW-0863">Zinc-finger</keyword>
<dbReference type="PROSITE" id="PS51156">
    <property type="entry name" value="ELM2"/>
    <property type="match status" value="1"/>
</dbReference>
<dbReference type="InterPro" id="IPR051066">
    <property type="entry name" value="Trans_reg/Corepressor"/>
</dbReference>
<dbReference type="InterPro" id="IPR017884">
    <property type="entry name" value="SANT_dom"/>
</dbReference>
<dbReference type="InterPro" id="IPR000949">
    <property type="entry name" value="ELM2_dom"/>
</dbReference>
<accession>A0A3M7TAM4</accession>
<reference evidence="12 13" key="1">
    <citation type="journal article" date="2018" name="Sci. Rep.">
        <title>Genomic signatures of local adaptation to the degree of environmental predictability in rotifers.</title>
        <authorList>
            <person name="Franch-Gras L."/>
            <person name="Hahn C."/>
            <person name="Garcia-Roger E.M."/>
            <person name="Carmona M.J."/>
            <person name="Serra M."/>
            <person name="Gomez A."/>
        </authorList>
    </citation>
    <scope>NUCLEOTIDE SEQUENCE [LARGE SCALE GENOMIC DNA]</scope>
    <source>
        <strain evidence="12">HYR1</strain>
    </source>
</reference>
<organism evidence="12 13">
    <name type="scientific">Brachionus plicatilis</name>
    <name type="common">Marine rotifer</name>
    <name type="synonym">Brachionus muelleri</name>
    <dbReference type="NCBI Taxonomy" id="10195"/>
    <lineage>
        <taxon>Eukaryota</taxon>
        <taxon>Metazoa</taxon>
        <taxon>Spiralia</taxon>
        <taxon>Gnathifera</taxon>
        <taxon>Rotifera</taxon>
        <taxon>Eurotatoria</taxon>
        <taxon>Monogononta</taxon>
        <taxon>Pseudotrocha</taxon>
        <taxon>Ploima</taxon>
        <taxon>Brachionidae</taxon>
        <taxon>Brachionus</taxon>
    </lineage>
</organism>
<feature type="region of interest" description="Disordered" evidence="9">
    <location>
        <begin position="225"/>
        <end position="245"/>
    </location>
</feature>
<comment type="subcellular location">
    <subcellularLocation>
        <location evidence="1">Nucleus</location>
    </subcellularLocation>
</comment>
<dbReference type="GO" id="GO:0006357">
    <property type="term" value="P:regulation of transcription by RNA polymerase II"/>
    <property type="evidence" value="ECO:0007669"/>
    <property type="project" value="TreeGrafter"/>
</dbReference>
<keyword evidence="4" id="KW-0862">Zinc</keyword>
<keyword evidence="13" id="KW-1185">Reference proteome</keyword>
<dbReference type="AlphaFoldDB" id="A0A3M7TAM4"/>
<evidence type="ECO:0000256" key="6">
    <source>
        <dbReference type="ARBA" id="ARBA00023125"/>
    </source>
</evidence>
<keyword evidence="7" id="KW-0804">Transcription</keyword>
<dbReference type="GO" id="GO:0003677">
    <property type="term" value="F:DNA binding"/>
    <property type="evidence" value="ECO:0007669"/>
    <property type="project" value="UniProtKB-KW"/>
</dbReference>
<feature type="domain" description="ELM2" evidence="10">
    <location>
        <begin position="70"/>
        <end position="156"/>
    </location>
</feature>
<dbReference type="PANTHER" id="PTHR16089:SF28">
    <property type="entry name" value="REST COREPRESSOR"/>
    <property type="match status" value="1"/>
</dbReference>
<evidence type="ECO:0000313" key="12">
    <source>
        <dbReference type="EMBL" id="RNA45015.1"/>
    </source>
</evidence>
<dbReference type="Gene3D" id="1.10.10.60">
    <property type="entry name" value="Homeodomain-like"/>
    <property type="match status" value="1"/>
</dbReference>
<dbReference type="SUPFAM" id="SSF46689">
    <property type="entry name" value="Homeodomain-like"/>
    <property type="match status" value="1"/>
</dbReference>
<dbReference type="EMBL" id="REGN01000038">
    <property type="protein sequence ID" value="RNA45015.1"/>
    <property type="molecule type" value="Genomic_DNA"/>
</dbReference>
<dbReference type="InterPro" id="IPR001005">
    <property type="entry name" value="SANT/Myb"/>
</dbReference>
<name>A0A3M7TAM4_BRAPC</name>
<dbReference type="OrthoDB" id="10064338at2759"/>
<keyword evidence="6" id="KW-0238">DNA-binding</keyword>
<dbReference type="Gene3D" id="4.10.1240.50">
    <property type="match status" value="1"/>
</dbReference>
<comment type="caution">
    <text evidence="12">The sequence shown here is derived from an EMBL/GenBank/DDBJ whole genome shotgun (WGS) entry which is preliminary data.</text>
</comment>
<feature type="region of interest" description="Disordered" evidence="9">
    <location>
        <begin position="21"/>
        <end position="60"/>
    </location>
</feature>
<dbReference type="FunFam" id="1.10.10.60:FF:000012">
    <property type="entry name" value="Metastasis-associated 1 family, member 3"/>
    <property type="match status" value="1"/>
</dbReference>
<feature type="compositionally biased region" description="Polar residues" evidence="9">
    <location>
        <begin position="21"/>
        <end position="34"/>
    </location>
</feature>
<proteinExistence type="predicted"/>
<dbReference type="PANTHER" id="PTHR16089">
    <property type="entry name" value="REST COREPRESSOR COREST PROTEIN-RELATED"/>
    <property type="match status" value="1"/>
</dbReference>
<evidence type="ECO:0000256" key="4">
    <source>
        <dbReference type="ARBA" id="ARBA00022833"/>
    </source>
</evidence>
<dbReference type="GO" id="GO:0005667">
    <property type="term" value="C:transcription regulator complex"/>
    <property type="evidence" value="ECO:0007669"/>
    <property type="project" value="TreeGrafter"/>
</dbReference>
<dbReference type="GO" id="GO:0003714">
    <property type="term" value="F:transcription corepressor activity"/>
    <property type="evidence" value="ECO:0007669"/>
    <property type="project" value="TreeGrafter"/>
</dbReference>
<feature type="domain" description="SANT" evidence="11">
    <location>
        <begin position="157"/>
        <end position="208"/>
    </location>
</feature>
<evidence type="ECO:0000256" key="9">
    <source>
        <dbReference type="SAM" id="MobiDB-lite"/>
    </source>
</evidence>
<keyword evidence="8" id="KW-0539">Nucleus</keyword>
<evidence type="ECO:0000256" key="2">
    <source>
        <dbReference type="ARBA" id="ARBA00022723"/>
    </source>
</evidence>
<dbReference type="Proteomes" id="UP000276133">
    <property type="component" value="Unassembled WGS sequence"/>
</dbReference>
<evidence type="ECO:0000313" key="13">
    <source>
        <dbReference type="Proteomes" id="UP000276133"/>
    </source>
</evidence>
<evidence type="ECO:0000259" key="11">
    <source>
        <dbReference type="PROSITE" id="PS51293"/>
    </source>
</evidence>
<evidence type="ECO:0000256" key="5">
    <source>
        <dbReference type="ARBA" id="ARBA00023015"/>
    </source>
</evidence>
<sequence length="245" mass="28216">MQLKMLDCVDIPNDQTSLALTKSQESDLNSNYNPSEHIESEPEQVDPGPNLEQTSSRSSQNEYYDQYDDFKIRVGDQYQIDLSDYSPSKHLNFRKNIVEKETPIWMPSECVDGPKMDSYLKELSKINYFSLENAISALYDFEYDVEKAIDSLRSCSADPNQWSKEDVLLFEQGIWYYGKNFHRINQILPHKTHANLVSFYYKWKKSRDKSHHSIVHIEAGCSINSSTSSSETFGEFSGSNGDSNL</sequence>
<evidence type="ECO:0000256" key="7">
    <source>
        <dbReference type="ARBA" id="ARBA00023163"/>
    </source>
</evidence>
<dbReference type="InterPro" id="IPR009057">
    <property type="entry name" value="Homeodomain-like_sf"/>
</dbReference>
<gene>
    <name evidence="12" type="ORF">BpHYR1_024114</name>
</gene>
<dbReference type="STRING" id="10195.A0A3M7TAM4"/>
<dbReference type="PROSITE" id="PS51293">
    <property type="entry name" value="SANT"/>
    <property type="match status" value="1"/>
</dbReference>
<feature type="compositionally biased region" description="Low complexity" evidence="9">
    <location>
        <begin position="225"/>
        <end position="239"/>
    </location>
</feature>
<dbReference type="GO" id="GO:0008270">
    <property type="term" value="F:zinc ion binding"/>
    <property type="evidence" value="ECO:0007669"/>
    <property type="project" value="UniProtKB-KW"/>
</dbReference>
<evidence type="ECO:0000259" key="10">
    <source>
        <dbReference type="PROSITE" id="PS51156"/>
    </source>
</evidence>
<feature type="compositionally biased region" description="Polar residues" evidence="9">
    <location>
        <begin position="51"/>
        <end position="60"/>
    </location>
</feature>
<evidence type="ECO:0000256" key="3">
    <source>
        <dbReference type="ARBA" id="ARBA00022771"/>
    </source>
</evidence>
<evidence type="ECO:0000256" key="1">
    <source>
        <dbReference type="ARBA" id="ARBA00004123"/>
    </source>
</evidence>
<dbReference type="SMART" id="SM00717">
    <property type="entry name" value="SANT"/>
    <property type="match status" value="1"/>
</dbReference>
<keyword evidence="2" id="KW-0479">Metal-binding</keyword>
<protein>
    <submittedName>
        <fullName evidence="12">REST corepressor 1</fullName>
    </submittedName>
</protein>
<dbReference type="GO" id="GO:0000118">
    <property type="term" value="C:histone deacetylase complex"/>
    <property type="evidence" value="ECO:0007669"/>
    <property type="project" value="TreeGrafter"/>
</dbReference>